<evidence type="ECO:0000256" key="3">
    <source>
        <dbReference type="ARBA" id="ARBA00014063"/>
    </source>
</evidence>
<dbReference type="EMBL" id="OZ019906">
    <property type="protein sequence ID" value="CAK9203680.1"/>
    <property type="molecule type" value="Genomic_DNA"/>
</dbReference>
<dbReference type="InterPro" id="IPR036191">
    <property type="entry name" value="RRF_sf"/>
</dbReference>
<comment type="function">
    <text evidence="1">Responsible for the release of ribosomes from messenger RNA at the termination of chloroplastic protein biosynthesis.</text>
</comment>
<dbReference type="SUPFAM" id="SSF55194">
    <property type="entry name" value="Ribosome recycling factor, RRF"/>
    <property type="match status" value="1"/>
</dbReference>
<dbReference type="InterPro" id="IPR023584">
    <property type="entry name" value="Ribosome_recyc_fac_dom"/>
</dbReference>
<keyword evidence="4" id="KW-0648">Protein biosynthesis</keyword>
<dbReference type="Proteomes" id="UP001497512">
    <property type="component" value="Chromosome 14"/>
</dbReference>
<reference evidence="7" key="1">
    <citation type="submission" date="2024-02" db="EMBL/GenBank/DDBJ databases">
        <authorList>
            <consortium name="ELIXIR-Norway"/>
            <consortium name="Elixir Norway"/>
        </authorList>
    </citation>
    <scope>NUCLEOTIDE SEQUENCE</scope>
</reference>
<dbReference type="Gene3D" id="1.10.132.20">
    <property type="entry name" value="Ribosome-recycling factor"/>
    <property type="match status" value="1"/>
</dbReference>
<proteinExistence type="inferred from homology"/>
<sequence>MAAATGSRLYRLRASVVPSLAALSSRALDPFVSFAVPVSHDHKEPGFLSPELTRPACTSSRLDSSFCVTDHLRYGGALGACELDAWHLGLGSSYGVRGFAKAKKIKARSDYDRDEALESVVPSAKETATELMEAAMDALAKDLAKLRTGRASPGMLDHVTVESHGVRVPLPHVAAVSMPNLETLTVMPYDPSTVKEVEKAILGSPLRLNPILEGQVLKVPIPKLTKEHCESMCKLVGKAGETAKLSVRRARKDALDLLGKGSGFSKDEVKRYEKEVEEVTKKYVKSVDETCKQREKEILAG</sequence>
<comment type="similarity">
    <text evidence="2">Belongs to the RRF family.</text>
</comment>
<evidence type="ECO:0000256" key="1">
    <source>
        <dbReference type="ARBA" id="ARBA00002952"/>
    </source>
</evidence>
<evidence type="ECO:0000259" key="6">
    <source>
        <dbReference type="Pfam" id="PF01765"/>
    </source>
</evidence>
<feature type="domain" description="Ribosome recycling factor" evidence="6">
    <location>
        <begin position="140"/>
        <end position="299"/>
    </location>
</feature>
<dbReference type="PANTHER" id="PTHR20982:SF3">
    <property type="entry name" value="MITOCHONDRIAL RIBOSOME RECYCLING FACTOR PSEUDO 1"/>
    <property type="match status" value="1"/>
</dbReference>
<name>A0ABP0TVT3_9BRYO</name>
<evidence type="ECO:0000313" key="7">
    <source>
        <dbReference type="EMBL" id="CAK9203680.1"/>
    </source>
</evidence>
<evidence type="ECO:0000256" key="2">
    <source>
        <dbReference type="ARBA" id="ARBA00005912"/>
    </source>
</evidence>
<dbReference type="Pfam" id="PF01765">
    <property type="entry name" value="RRF"/>
    <property type="match status" value="1"/>
</dbReference>
<keyword evidence="8" id="KW-1185">Reference proteome</keyword>
<dbReference type="HAMAP" id="MF_00040">
    <property type="entry name" value="RRF"/>
    <property type="match status" value="1"/>
</dbReference>
<evidence type="ECO:0000313" key="8">
    <source>
        <dbReference type="Proteomes" id="UP001497512"/>
    </source>
</evidence>
<dbReference type="InterPro" id="IPR002661">
    <property type="entry name" value="Ribosome_recyc_fac"/>
</dbReference>
<accession>A0ABP0TVT3</accession>
<evidence type="ECO:0000256" key="4">
    <source>
        <dbReference type="ARBA" id="ARBA00022917"/>
    </source>
</evidence>
<dbReference type="CDD" id="cd00520">
    <property type="entry name" value="RRF"/>
    <property type="match status" value="1"/>
</dbReference>
<dbReference type="Gene3D" id="3.30.1360.40">
    <property type="match status" value="1"/>
</dbReference>
<protein>
    <recommendedName>
        <fullName evidence="3">Ribosome-recycling factor, chloroplastic</fullName>
    </recommendedName>
    <alternativeName>
        <fullName evidence="5">Ribosome-releasing factor, chloroplastic</fullName>
    </alternativeName>
</protein>
<evidence type="ECO:0000256" key="5">
    <source>
        <dbReference type="ARBA" id="ARBA00032397"/>
    </source>
</evidence>
<organism evidence="7 8">
    <name type="scientific">Sphagnum troendelagicum</name>
    <dbReference type="NCBI Taxonomy" id="128251"/>
    <lineage>
        <taxon>Eukaryota</taxon>
        <taxon>Viridiplantae</taxon>
        <taxon>Streptophyta</taxon>
        <taxon>Embryophyta</taxon>
        <taxon>Bryophyta</taxon>
        <taxon>Sphagnophytina</taxon>
        <taxon>Sphagnopsida</taxon>
        <taxon>Sphagnales</taxon>
        <taxon>Sphagnaceae</taxon>
        <taxon>Sphagnum</taxon>
    </lineage>
</organism>
<gene>
    <name evidence="7" type="ORF">CSSPTR1EN2_LOCUS7007</name>
</gene>
<dbReference type="PANTHER" id="PTHR20982">
    <property type="entry name" value="RIBOSOME RECYCLING FACTOR"/>
    <property type="match status" value="1"/>
</dbReference>